<comment type="subcellular location">
    <subcellularLocation>
        <location evidence="1">Membrane</location>
        <topology evidence="1">Multi-pass membrane protein</topology>
    </subcellularLocation>
</comment>
<dbReference type="GO" id="GO:0007165">
    <property type="term" value="P:signal transduction"/>
    <property type="evidence" value="ECO:0007669"/>
    <property type="project" value="UniProtKB-KW"/>
</dbReference>
<evidence type="ECO:0000256" key="3">
    <source>
        <dbReference type="ARBA" id="ARBA00022692"/>
    </source>
</evidence>
<evidence type="ECO:0000256" key="2">
    <source>
        <dbReference type="ARBA" id="ARBA00022606"/>
    </source>
</evidence>
<keyword evidence="7" id="KW-0675">Receptor</keyword>
<dbReference type="InterPro" id="IPR004117">
    <property type="entry name" value="7tm6_olfct_rcpt"/>
</dbReference>
<keyword evidence="3 9" id="KW-0812">Transmembrane</keyword>
<dbReference type="GO" id="GO:0004984">
    <property type="term" value="F:olfactory receptor activity"/>
    <property type="evidence" value="ECO:0007669"/>
    <property type="project" value="InterPro"/>
</dbReference>
<evidence type="ECO:0000313" key="10">
    <source>
        <dbReference type="EMBL" id="KAK9884476.1"/>
    </source>
</evidence>
<evidence type="ECO:0000256" key="8">
    <source>
        <dbReference type="ARBA" id="ARBA00023224"/>
    </source>
</evidence>
<dbReference type="GO" id="GO:0005549">
    <property type="term" value="F:odorant binding"/>
    <property type="evidence" value="ECO:0007669"/>
    <property type="project" value="InterPro"/>
</dbReference>
<organism evidence="10 11">
    <name type="scientific">Henosepilachna vigintioctopunctata</name>
    <dbReference type="NCBI Taxonomy" id="420089"/>
    <lineage>
        <taxon>Eukaryota</taxon>
        <taxon>Metazoa</taxon>
        <taxon>Ecdysozoa</taxon>
        <taxon>Arthropoda</taxon>
        <taxon>Hexapoda</taxon>
        <taxon>Insecta</taxon>
        <taxon>Pterygota</taxon>
        <taxon>Neoptera</taxon>
        <taxon>Endopterygota</taxon>
        <taxon>Coleoptera</taxon>
        <taxon>Polyphaga</taxon>
        <taxon>Cucujiformia</taxon>
        <taxon>Coccinelloidea</taxon>
        <taxon>Coccinellidae</taxon>
        <taxon>Epilachninae</taxon>
        <taxon>Epilachnini</taxon>
        <taxon>Henosepilachna</taxon>
    </lineage>
</organism>
<evidence type="ECO:0000256" key="7">
    <source>
        <dbReference type="ARBA" id="ARBA00023170"/>
    </source>
</evidence>
<keyword evidence="6 9" id="KW-0472">Membrane</keyword>
<evidence type="ECO:0008006" key="12">
    <source>
        <dbReference type="Google" id="ProtNLM"/>
    </source>
</evidence>
<name>A0AAW1UXB8_9CUCU</name>
<accession>A0AAW1UXB8</accession>
<dbReference type="AlphaFoldDB" id="A0AAW1UXB8"/>
<dbReference type="Proteomes" id="UP001431783">
    <property type="component" value="Unassembled WGS sequence"/>
</dbReference>
<evidence type="ECO:0000256" key="4">
    <source>
        <dbReference type="ARBA" id="ARBA00022725"/>
    </source>
</evidence>
<evidence type="ECO:0000313" key="11">
    <source>
        <dbReference type="Proteomes" id="UP001431783"/>
    </source>
</evidence>
<keyword evidence="5 9" id="KW-1133">Transmembrane helix</keyword>
<dbReference type="Pfam" id="PF02949">
    <property type="entry name" value="7tm_6"/>
    <property type="match status" value="1"/>
</dbReference>
<sequence>MFEAEKLLNNHPNIVVRKMYRSAIIQIWPKLIFKLNKWVVISSTSLFTISMLLFVIGKQKEKDECIADPECRMVFMGYYYFPWDTDKYYWFANLETAFFGTCLSTISYYKDMYVASFICCLRGRFSVLCYKVNHLEEFAMTTQDGQDLSSKIHGMLKQCIREHQDIIRFVWNIFVWFS</sequence>
<evidence type="ECO:0000256" key="5">
    <source>
        <dbReference type="ARBA" id="ARBA00022989"/>
    </source>
</evidence>
<proteinExistence type="predicted"/>
<evidence type="ECO:0000256" key="6">
    <source>
        <dbReference type="ARBA" id="ARBA00023136"/>
    </source>
</evidence>
<reference evidence="10 11" key="1">
    <citation type="submission" date="2023-03" db="EMBL/GenBank/DDBJ databases">
        <title>Genome insight into feeding habits of ladybird beetles.</title>
        <authorList>
            <person name="Li H.-S."/>
            <person name="Huang Y.-H."/>
            <person name="Pang H."/>
        </authorList>
    </citation>
    <scope>NUCLEOTIDE SEQUENCE [LARGE SCALE GENOMIC DNA]</scope>
    <source>
        <strain evidence="10">SYSU_2023b</strain>
        <tissue evidence="10">Whole body</tissue>
    </source>
</reference>
<keyword evidence="11" id="KW-1185">Reference proteome</keyword>
<gene>
    <name evidence="10" type="ORF">WA026_007319</name>
</gene>
<dbReference type="GO" id="GO:0016020">
    <property type="term" value="C:membrane"/>
    <property type="evidence" value="ECO:0007669"/>
    <property type="project" value="UniProtKB-SubCell"/>
</dbReference>
<comment type="caution">
    <text evidence="10">The sequence shown here is derived from an EMBL/GenBank/DDBJ whole genome shotgun (WGS) entry which is preliminary data.</text>
</comment>
<dbReference type="EMBL" id="JARQZJ010000093">
    <property type="protein sequence ID" value="KAK9884476.1"/>
    <property type="molecule type" value="Genomic_DNA"/>
</dbReference>
<evidence type="ECO:0000256" key="9">
    <source>
        <dbReference type="SAM" id="Phobius"/>
    </source>
</evidence>
<keyword evidence="2" id="KW-0716">Sensory transduction</keyword>
<feature type="transmembrane region" description="Helical" evidence="9">
    <location>
        <begin position="38"/>
        <end position="56"/>
    </location>
</feature>
<evidence type="ECO:0000256" key="1">
    <source>
        <dbReference type="ARBA" id="ARBA00004141"/>
    </source>
</evidence>
<keyword evidence="4" id="KW-0552">Olfaction</keyword>
<keyword evidence="8" id="KW-0807">Transducer</keyword>
<protein>
    <recommendedName>
        <fullName evidence="12">Odorant receptor</fullName>
    </recommendedName>
</protein>